<organism evidence="2 3">
    <name type="scientific">Bradyrhizobium aeschynomenes</name>
    <dbReference type="NCBI Taxonomy" id="2734909"/>
    <lineage>
        <taxon>Bacteria</taxon>
        <taxon>Pseudomonadati</taxon>
        <taxon>Pseudomonadota</taxon>
        <taxon>Alphaproteobacteria</taxon>
        <taxon>Hyphomicrobiales</taxon>
        <taxon>Nitrobacteraceae</taxon>
        <taxon>Bradyrhizobium</taxon>
    </lineage>
</organism>
<dbReference type="RefSeq" id="WP_172114083.1">
    <property type="nucleotide sequence ID" value="NZ_JABFDM010000003.1"/>
</dbReference>
<comment type="caution">
    <text evidence="2">The sequence shown here is derived from an EMBL/GenBank/DDBJ whole genome shotgun (WGS) entry which is preliminary data.</text>
</comment>
<evidence type="ECO:0000313" key="2">
    <source>
        <dbReference type="EMBL" id="NPU69020.1"/>
    </source>
</evidence>
<dbReference type="InterPro" id="IPR036366">
    <property type="entry name" value="PGBDSf"/>
</dbReference>
<reference evidence="2" key="1">
    <citation type="submission" date="2020-05" db="EMBL/GenBank/DDBJ databases">
        <title>Nod-independent and nitrogen-fixing Bradyrhizobium aeschynomene sp. nov. isolated from nodules of Aeschynomene indica.</title>
        <authorList>
            <person name="Zhang Z."/>
        </authorList>
    </citation>
    <scope>NUCLEOTIDE SEQUENCE</scope>
    <source>
        <strain evidence="2">83012</strain>
    </source>
</reference>
<dbReference type="InterPro" id="IPR023346">
    <property type="entry name" value="Lysozyme-like_dom_sf"/>
</dbReference>
<evidence type="ECO:0000259" key="1">
    <source>
        <dbReference type="Pfam" id="PF01471"/>
    </source>
</evidence>
<dbReference type="InterPro" id="IPR052354">
    <property type="entry name" value="Cell_Wall_Dynamics_Protein"/>
</dbReference>
<dbReference type="Gene3D" id="1.10.530.10">
    <property type="match status" value="1"/>
</dbReference>
<dbReference type="Proteomes" id="UP000886476">
    <property type="component" value="Unassembled WGS sequence"/>
</dbReference>
<sequence length="298" mass="32418">MRIVSVVRKVAPRCYPNYLKAFEAGDELFERFKIDTPLRIAHFLAQALYETGRGTVLFESLKYKTAARLLEIFGVGHHSAAIRPDEVDQYLNNDRALAERVYGLGNPKKAKELGNTKPGDGYKYRGGGLLQTTGGANYARMGKLTGVDFYADPDLIVSPEAALLPALHEWDEGGLNRYADQNDIRRITRIINGGYNGLSGRTDLFETIWAIVGKAGALDVAWKAATASDETRELQEALNDLGATPALVVDGRYGPATAQAVEWFQAHAKIPVDGNAGVVTQAALGLRLNARPTSDRAA</sequence>
<keyword evidence="3" id="KW-1185">Reference proteome</keyword>
<proteinExistence type="predicted"/>
<accession>A0ABX2CNN5</accession>
<dbReference type="Gene3D" id="1.10.101.10">
    <property type="entry name" value="PGBD-like superfamily/PGBD"/>
    <property type="match status" value="1"/>
</dbReference>
<evidence type="ECO:0000313" key="3">
    <source>
        <dbReference type="Proteomes" id="UP000886476"/>
    </source>
</evidence>
<dbReference type="EMBL" id="JABFDN010000014">
    <property type="protein sequence ID" value="NPU69020.1"/>
    <property type="molecule type" value="Genomic_DNA"/>
</dbReference>
<name>A0ABX2CNN5_9BRAD</name>
<feature type="domain" description="Peptidoglycan binding-like" evidence="1">
    <location>
        <begin position="229"/>
        <end position="284"/>
    </location>
</feature>
<dbReference type="InterPro" id="IPR002477">
    <property type="entry name" value="Peptidoglycan-bd-like"/>
</dbReference>
<dbReference type="SUPFAM" id="SSF53955">
    <property type="entry name" value="Lysozyme-like"/>
    <property type="match status" value="1"/>
</dbReference>
<gene>
    <name evidence="2" type="ORF">HL667_28735</name>
</gene>
<protein>
    <recommendedName>
        <fullName evidence="1">Peptidoglycan binding-like domain-containing protein</fullName>
    </recommendedName>
</protein>
<dbReference type="Pfam" id="PF01471">
    <property type="entry name" value="PG_binding_1"/>
    <property type="match status" value="1"/>
</dbReference>
<dbReference type="InterPro" id="IPR036365">
    <property type="entry name" value="PGBD-like_sf"/>
</dbReference>
<dbReference type="SUPFAM" id="SSF47090">
    <property type="entry name" value="PGBD-like"/>
    <property type="match status" value="1"/>
</dbReference>
<dbReference type="PANTHER" id="PTHR34408">
    <property type="entry name" value="FAMILY PROTEIN, PUTATIVE-RELATED"/>
    <property type="match status" value="1"/>
</dbReference>